<name>A0A1Y6ERA2_9GAMM</name>
<feature type="domain" description="SnoaL-like" evidence="1">
    <location>
        <begin position="29"/>
        <end position="129"/>
    </location>
</feature>
<evidence type="ECO:0000259" key="1">
    <source>
        <dbReference type="Pfam" id="PF12680"/>
    </source>
</evidence>
<dbReference type="EMBL" id="FXWH01000001">
    <property type="protein sequence ID" value="SMQ65235.1"/>
    <property type="molecule type" value="Genomic_DNA"/>
</dbReference>
<sequence length="161" mass="18860">MSSEIDVQDHSKEPATNSDVGALMDKIMDFYDEFKLDNLDRLNEIYADDVTFTDPIHLVQGIDDLEKYFKHTMENVEYCHFAFTERAFSGNWLFMAWQMRFSHEKLAGGRELVLPGVSQFHIKNDKVSEQQDHYDLGAMLYEHIPVLGYFVKKVRDRLVTE</sequence>
<proteinExistence type="predicted"/>
<dbReference type="RefSeq" id="WP_086434318.1">
    <property type="nucleotide sequence ID" value="NZ_FXWH01000001.1"/>
</dbReference>
<dbReference type="OrthoDB" id="1115105at2"/>
<dbReference type="InterPro" id="IPR037401">
    <property type="entry name" value="SnoaL-like"/>
</dbReference>
<protein>
    <submittedName>
        <fullName evidence="2">SnoaL-like domain-containing protein</fullName>
    </submittedName>
</protein>
<dbReference type="InterPro" id="IPR032710">
    <property type="entry name" value="NTF2-like_dom_sf"/>
</dbReference>
<dbReference type="SUPFAM" id="SSF54427">
    <property type="entry name" value="NTF2-like"/>
    <property type="match status" value="1"/>
</dbReference>
<keyword evidence="3" id="KW-1185">Reference proteome</keyword>
<evidence type="ECO:0000313" key="2">
    <source>
        <dbReference type="EMBL" id="SMQ65235.1"/>
    </source>
</evidence>
<dbReference type="Gene3D" id="3.10.450.50">
    <property type="match status" value="1"/>
</dbReference>
<gene>
    <name evidence="2" type="ORF">SAMN06297229_1217</name>
</gene>
<dbReference type="AlphaFoldDB" id="A0A1Y6ERA2"/>
<evidence type="ECO:0000313" key="3">
    <source>
        <dbReference type="Proteomes" id="UP000194450"/>
    </source>
</evidence>
<dbReference type="Pfam" id="PF12680">
    <property type="entry name" value="SnoaL_2"/>
    <property type="match status" value="1"/>
</dbReference>
<accession>A0A1Y6ERA2</accession>
<organism evidence="2 3">
    <name type="scientific">Pseudidiomarina planktonica</name>
    <dbReference type="NCBI Taxonomy" id="1323738"/>
    <lineage>
        <taxon>Bacteria</taxon>
        <taxon>Pseudomonadati</taxon>
        <taxon>Pseudomonadota</taxon>
        <taxon>Gammaproteobacteria</taxon>
        <taxon>Alteromonadales</taxon>
        <taxon>Idiomarinaceae</taxon>
        <taxon>Pseudidiomarina</taxon>
    </lineage>
</organism>
<dbReference type="Proteomes" id="UP000194450">
    <property type="component" value="Unassembled WGS sequence"/>
</dbReference>
<reference evidence="3" key="1">
    <citation type="submission" date="2017-04" db="EMBL/GenBank/DDBJ databases">
        <authorList>
            <person name="Varghese N."/>
            <person name="Submissions S."/>
        </authorList>
    </citation>
    <scope>NUCLEOTIDE SEQUENCE [LARGE SCALE GENOMIC DNA]</scope>
</reference>